<name>A0A0E9QRZ9_ANGAN</name>
<dbReference type="EMBL" id="GBXM01089537">
    <property type="protein sequence ID" value="JAH19040.1"/>
    <property type="molecule type" value="Transcribed_RNA"/>
</dbReference>
<organism evidence="1">
    <name type="scientific">Anguilla anguilla</name>
    <name type="common">European freshwater eel</name>
    <name type="synonym">Muraena anguilla</name>
    <dbReference type="NCBI Taxonomy" id="7936"/>
    <lineage>
        <taxon>Eukaryota</taxon>
        <taxon>Metazoa</taxon>
        <taxon>Chordata</taxon>
        <taxon>Craniata</taxon>
        <taxon>Vertebrata</taxon>
        <taxon>Euteleostomi</taxon>
        <taxon>Actinopterygii</taxon>
        <taxon>Neopterygii</taxon>
        <taxon>Teleostei</taxon>
        <taxon>Anguilliformes</taxon>
        <taxon>Anguillidae</taxon>
        <taxon>Anguilla</taxon>
    </lineage>
</organism>
<reference evidence="1" key="1">
    <citation type="submission" date="2014-11" db="EMBL/GenBank/DDBJ databases">
        <authorList>
            <person name="Amaro Gonzalez C."/>
        </authorList>
    </citation>
    <scope>NUCLEOTIDE SEQUENCE</scope>
</reference>
<sequence length="43" mass="4810">MENDLATTCLLCLIHLGLTSSSFLYFVHISFSACFSCGTGRWY</sequence>
<reference evidence="1" key="2">
    <citation type="journal article" date="2015" name="Fish Shellfish Immunol.">
        <title>Early steps in the European eel (Anguilla anguilla)-Vibrio vulnificus interaction in the gills: Role of the RtxA13 toxin.</title>
        <authorList>
            <person name="Callol A."/>
            <person name="Pajuelo D."/>
            <person name="Ebbesson L."/>
            <person name="Teles M."/>
            <person name="MacKenzie S."/>
            <person name="Amaro C."/>
        </authorList>
    </citation>
    <scope>NUCLEOTIDE SEQUENCE</scope>
</reference>
<evidence type="ECO:0000313" key="1">
    <source>
        <dbReference type="EMBL" id="JAH19040.1"/>
    </source>
</evidence>
<accession>A0A0E9QRZ9</accession>
<protein>
    <submittedName>
        <fullName evidence="1">Uncharacterized protein</fullName>
    </submittedName>
</protein>
<proteinExistence type="predicted"/>
<dbReference type="AlphaFoldDB" id="A0A0E9QRZ9"/>